<dbReference type="GO" id="GO:0016616">
    <property type="term" value="F:oxidoreductase activity, acting on the CH-OH group of donors, NAD or NADP as acceptor"/>
    <property type="evidence" value="ECO:0007669"/>
    <property type="project" value="TreeGrafter"/>
</dbReference>
<organism evidence="4 5">
    <name type="scientific">Tetrabaena socialis</name>
    <dbReference type="NCBI Taxonomy" id="47790"/>
    <lineage>
        <taxon>Eukaryota</taxon>
        <taxon>Viridiplantae</taxon>
        <taxon>Chlorophyta</taxon>
        <taxon>core chlorophytes</taxon>
        <taxon>Chlorophyceae</taxon>
        <taxon>CS clade</taxon>
        <taxon>Chlamydomonadales</taxon>
        <taxon>Tetrabaenaceae</taxon>
        <taxon>Tetrabaena</taxon>
    </lineage>
</organism>
<sequence>MSAPPCTICVTGATSYVAGPIVARLLAAGHTVHGTCRDPSSGPTTSALRALPGAASRLRLFAADLLLPGSFDSPVAGCDFVIHTASPFALGVGPRDAARKLVEPAVMGVENVLAAVERTPSVRRVVLTSSIAATYSRRTDHGVDRPIDESCWNTTASEAFLAYSYSKTLAERRAWELAGQQDRWRLVAVNPGLVLGPTVGSHHAASQSVSLLRCMLRGLFFPAAPRIGVAYVDVRDVAAAHCRAMLEPRASGRYLAVADSSTLRRMTAALASLYPGGSVRRPLLAAPRWVVWLLAPLFGFGRDVVLASWGAAPRFDTGRAASDLGLSAWVPLEESLYDMVEDLAENGVVRHPLKGRKPRGDGGGVGAGGAG</sequence>
<evidence type="ECO:0000313" key="5">
    <source>
        <dbReference type="Proteomes" id="UP000236333"/>
    </source>
</evidence>
<dbReference type="FunFam" id="3.40.50.720:FF:000336">
    <property type="entry name" value="Aldehyde reductase"/>
    <property type="match status" value="1"/>
</dbReference>
<dbReference type="InterPro" id="IPR001509">
    <property type="entry name" value="Epimerase_deHydtase"/>
</dbReference>
<dbReference type="PANTHER" id="PTHR10366:SF852">
    <property type="entry name" value="CINNAMOYL-COA REDUCTASE CAD2"/>
    <property type="match status" value="1"/>
</dbReference>
<feature type="non-terminal residue" evidence="4">
    <location>
        <position position="371"/>
    </location>
</feature>
<dbReference type="OrthoDB" id="2735536at2759"/>
<evidence type="ECO:0000256" key="1">
    <source>
        <dbReference type="ARBA" id="ARBA00023002"/>
    </source>
</evidence>
<gene>
    <name evidence="4" type="ORF">TSOC_007036</name>
</gene>
<dbReference type="Gene3D" id="3.40.50.720">
    <property type="entry name" value="NAD(P)-binding Rossmann-like Domain"/>
    <property type="match status" value="1"/>
</dbReference>
<reference evidence="4 5" key="1">
    <citation type="journal article" date="2017" name="Mol. Biol. Evol.">
        <title>The 4-celled Tetrabaena socialis nuclear genome reveals the essential components for genetic control of cell number at the origin of multicellularity in the volvocine lineage.</title>
        <authorList>
            <person name="Featherston J."/>
            <person name="Arakaki Y."/>
            <person name="Hanschen E.R."/>
            <person name="Ferris P.J."/>
            <person name="Michod R.E."/>
            <person name="Olson B.J.S.C."/>
            <person name="Nozaki H."/>
            <person name="Durand P.M."/>
        </authorList>
    </citation>
    <scope>NUCLEOTIDE SEQUENCE [LARGE SCALE GENOMIC DNA]</scope>
    <source>
        <strain evidence="4 5">NIES-571</strain>
    </source>
</reference>
<comment type="caution">
    <text evidence="4">The sequence shown here is derived from an EMBL/GenBank/DDBJ whole genome shotgun (WGS) entry which is preliminary data.</text>
</comment>
<dbReference type="SUPFAM" id="SSF51735">
    <property type="entry name" value="NAD(P)-binding Rossmann-fold domains"/>
    <property type="match status" value="1"/>
</dbReference>
<keyword evidence="1" id="KW-0560">Oxidoreductase</keyword>
<dbReference type="EMBL" id="PGGS01000228">
    <property type="protein sequence ID" value="PNH06562.1"/>
    <property type="molecule type" value="Genomic_DNA"/>
</dbReference>
<dbReference type="Proteomes" id="UP000236333">
    <property type="component" value="Unassembled WGS sequence"/>
</dbReference>
<evidence type="ECO:0000259" key="3">
    <source>
        <dbReference type="Pfam" id="PF01370"/>
    </source>
</evidence>
<dbReference type="AlphaFoldDB" id="A0A2J8A220"/>
<name>A0A2J8A220_9CHLO</name>
<feature type="domain" description="NAD-dependent epimerase/dehydratase" evidence="3">
    <location>
        <begin position="8"/>
        <end position="251"/>
    </location>
</feature>
<keyword evidence="5" id="KW-1185">Reference proteome</keyword>
<dbReference type="InterPro" id="IPR050425">
    <property type="entry name" value="NAD(P)_dehydrat-like"/>
</dbReference>
<evidence type="ECO:0000256" key="2">
    <source>
        <dbReference type="SAM" id="MobiDB-lite"/>
    </source>
</evidence>
<feature type="compositionally biased region" description="Gly residues" evidence="2">
    <location>
        <begin position="361"/>
        <end position="371"/>
    </location>
</feature>
<feature type="region of interest" description="Disordered" evidence="2">
    <location>
        <begin position="351"/>
        <end position="371"/>
    </location>
</feature>
<protein>
    <submittedName>
        <fullName evidence="4">Tetraketide alpha-pyrone reductase 1</fullName>
    </submittedName>
</protein>
<proteinExistence type="predicted"/>
<dbReference type="PANTHER" id="PTHR10366">
    <property type="entry name" value="NAD DEPENDENT EPIMERASE/DEHYDRATASE"/>
    <property type="match status" value="1"/>
</dbReference>
<dbReference type="Pfam" id="PF01370">
    <property type="entry name" value="Epimerase"/>
    <property type="match status" value="1"/>
</dbReference>
<accession>A0A2J8A220</accession>
<dbReference type="InterPro" id="IPR036291">
    <property type="entry name" value="NAD(P)-bd_dom_sf"/>
</dbReference>
<evidence type="ECO:0000313" key="4">
    <source>
        <dbReference type="EMBL" id="PNH06562.1"/>
    </source>
</evidence>